<feature type="transmembrane region" description="Helical" evidence="1">
    <location>
        <begin position="65"/>
        <end position="85"/>
    </location>
</feature>
<evidence type="ECO:0000313" key="4">
    <source>
        <dbReference type="Proteomes" id="UP000233417"/>
    </source>
</evidence>
<evidence type="ECO:0000256" key="1">
    <source>
        <dbReference type="SAM" id="Phobius"/>
    </source>
</evidence>
<dbReference type="InterPro" id="IPR000045">
    <property type="entry name" value="Prepilin_IV_endopep_pep"/>
</dbReference>
<gene>
    <name evidence="3" type="ORF">CVU76_02895</name>
</gene>
<keyword evidence="1" id="KW-0812">Transmembrane</keyword>
<organism evidence="3 4">
    <name type="scientific">Candidatus Dojkabacteria bacterium HGW-Dojkabacteria-1</name>
    <dbReference type="NCBI Taxonomy" id="2013761"/>
    <lineage>
        <taxon>Bacteria</taxon>
        <taxon>Candidatus Dojkabacteria</taxon>
    </lineage>
</organism>
<feature type="transmembrane region" description="Helical" evidence="1">
    <location>
        <begin position="134"/>
        <end position="163"/>
    </location>
</feature>
<keyword evidence="1" id="KW-1133">Transmembrane helix</keyword>
<name>A0A2N2F456_9BACT</name>
<reference evidence="3 4" key="1">
    <citation type="journal article" date="2017" name="ISME J.">
        <title>Potential for microbial H2 and metal transformations associated with novel bacteria and archaea in deep terrestrial subsurface sediments.</title>
        <authorList>
            <person name="Hernsdorf A.W."/>
            <person name="Amano Y."/>
            <person name="Miyakawa K."/>
            <person name="Ise K."/>
            <person name="Suzuki Y."/>
            <person name="Anantharaman K."/>
            <person name="Probst A."/>
            <person name="Burstein D."/>
            <person name="Thomas B.C."/>
            <person name="Banfield J.F."/>
        </authorList>
    </citation>
    <scope>NUCLEOTIDE SEQUENCE [LARGE SCALE GENOMIC DNA]</scope>
    <source>
        <strain evidence="3">HGW-Dojkabacteria-1</strain>
    </source>
</reference>
<protein>
    <recommendedName>
        <fullName evidence="2">Prepilin type IV endopeptidase peptidase domain-containing protein</fullName>
    </recommendedName>
</protein>
<evidence type="ECO:0000313" key="3">
    <source>
        <dbReference type="EMBL" id="PKN02947.1"/>
    </source>
</evidence>
<feature type="transmembrane region" description="Helical" evidence="1">
    <location>
        <begin position="12"/>
        <end position="30"/>
    </location>
</feature>
<proteinExistence type="predicted"/>
<evidence type="ECO:0000259" key="2">
    <source>
        <dbReference type="Pfam" id="PF01478"/>
    </source>
</evidence>
<feature type="transmembrane region" description="Helical" evidence="1">
    <location>
        <begin position="36"/>
        <end position="53"/>
    </location>
</feature>
<feature type="transmembrane region" description="Helical" evidence="1">
    <location>
        <begin position="175"/>
        <end position="193"/>
    </location>
</feature>
<dbReference type="GO" id="GO:0004190">
    <property type="term" value="F:aspartic-type endopeptidase activity"/>
    <property type="evidence" value="ECO:0007669"/>
    <property type="project" value="InterPro"/>
</dbReference>
<dbReference type="Pfam" id="PF01478">
    <property type="entry name" value="Peptidase_A24"/>
    <property type="match status" value="1"/>
</dbReference>
<comment type="caution">
    <text evidence="3">The sequence shown here is derived from an EMBL/GenBank/DDBJ whole genome shotgun (WGS) entry which is preliminary data.</text>
</comment>
<dbReference type="Proteomes" id="UP000233417">
    <property type="component" value="Unassembled WGS sequence"/>
</dbReference>
<dbReference type="AlphaFoldDB" id="A0A2N2F456"/>
<feature type="transmembrane region" description="Helical" evidence="1">
    <location>
        <begin position="105"/>
        <end position="122"/>
    </location>
</feature>
<dbReference type="EMBL" id="PHAO01000001">
    <property type="protein sequence ID" value="PKN02947.1"/>
    <property type="molecule type" value="Genomic_DNA"/>
</dbReference>
<accession>A0A2N2F456</accession>
<sequence length="196" mass="22305">MRKIISLKNLHYLIFLLFLLLFGIFFLFYYFSFLNLVIYVTVSIVSGVLICLAKYDFKHMEVHNVSSLSLLLFLFAFNIILFLVLGSEFEYILGNNFVYSPYNNFLGALLLGSIFQLIVLVSKEKALGQGDVRIALITGLLIGYSNLMFWSYITVFSAIAYALFIGKKKGKLKGLHIPFVPFMILGILTVILIKIL</sequence>
<feature type="domain" description="Prepilin type IV endopeptidase peptidase" evidence="2">
    <location>
        <begin position="45"/>
        <end position="163"/>
    </location>
</feature>
<dbReference type="Gene3D" id="1.20.120.1220">
    <property type="match status" value="1"/>
</dbReference>
<keyword evidence="1" id="KW-0472">Membrane</keyword>
<dbReference type="GO" id="GO:0016020">
    <property type="term" value="C:membrane"/>
    <property type="evidence" value="ECO:0007669"/>
    <property type="project" value="InterPro"/>
</dbReference>